<sequence length="479" mass="50039">MAVNPLHFVSVAIATANHLNAPNLRGKENGRMLFEEAALLESFFLTESDSQSRSGLGIDDSDSDFNDLDDFIGDGSRYKNPIAVFSSTGDLDLDLDLDSSTTSDVADPATHLLKSNDTVNSTTSEIPVTKSGSIGIEAPDSNVSDTEAPNLKTSSSNSTWPATSGSNAVSGFDVDASTPDVLNSSNVEIPTNSDMSTSTTTKVSTTKNLTLDTPQTSFSDSTEASGSDASTFTINETPSITDVPSKGDDPTSNTSNVPATVAPTPPSTANNDISEPSSTSITPSSNTSDLNPSTITPNGSVIEVPTQNLKTSVDSGAVFSSRDSKNISDVRVIEIPAGNLKTNAPYVTTAATSSDVSVTASIGIVSGTSISAPINSSPSSEMPLIQPWNQCGGSGFDYSKYLDDGTSFNWSTKLSCAAGFSCEEVDVWYFQCQPVIGLAPLEVWDQCGGVNHIGSTECTTGSICKYVNEWYSQCVPAQT</sequence>
<feature type="domain" description="CBM1" evidence="3">
    <location>
        <begin position="439"/>
        <end position="475"/>
    </location>
</feature>
<dbReference type="InterPro" id="IPR035971">
    <property type="entry name" value="CBD_sf"/>
</dbReference>
<feature type="compositionally biased region" description="Polar residues" evidence="2">
    <location>
        <begin position="183"/>
        <end position="195"/>
    </location>
</feature>
<protein>
    <submittedName>
        <fullName evidence="4">Cellulose-binding domain, fungal</fullName>
    </submittedName>
</protein>
<dbReference type="InterPro" id="IPR000254">
    <property type="entry name" value="CBD"/>
</dbReference>
<name>A0A0P1AM29_PLAHL</name>
<evidence type="ECO:0000313" key="4">
    <source>
        <dbReference type="EMBL" id="CEG42399.1"/>
    </source>
</evidence>
<feature type="compositionally biased region" description="Polar residues" evidence="2">
    <location>
        <begin position="289"/>
        <end position="303"/>
    </location>
</feature>
<evidence type="ECO:0000313" key="5">
    <source>
        <dbReference type="Proteomes" id="UP000054928"/>
    </source>
</evidence>
<dbReference type="EMBL" id="CCYD01000645">
    <property type="protein sequence ID" value="CEG42399.1"/>
    <property type="molecule type" value="Genomic_DNA"/>
</dbReference>
<organism evidence="4 5">
    <name type="scientific">Plasmopara halstedii</name>
    <name type="common">Downy mildew of sunflower</name>
    <dbReference type="NCBI Taxonomy" id="4781"/>
    <lineage>
        <taxon>Eukaryota</taxon>
        <taxon>Sar</taxon>
        <taxon>Stramenopiles</taxon>
        <taxon>Oomycota</taxon>
        <taxon>Peronosporomycetes</taxon>
        <taxon>Peronosporales</taxon>
        <taxon>Peronosporaceae</taxon>
        <taxon>Plasmopara</taxon>
    </lineage>
</organism>
<dbReference type="GO" id="GO:0005576">
    <property type="term" value="C:extracellular region"/>
    <property type="evidence" value="ECO:0007669"/>
    <property type="project" value="InterPro"/>
</dbReference>
<dbReference type="GeneID" id="36407733"/>
<dbReference type="SMART" id="SM00236">
    <property type="entry name" value="fCBD"/>
    <property type="match status" value="2"/>
</dbReference>
<accession>A0A0P1AM29</accession>
<feature type="compositionally biased region" description="Polar residues" evidence="2">
    <location>
        <begin position="115"/>
        <end position="132"/>
    </location>
</feature>
<evidence type="ECO:0000256" key="1">
    <source>
        <dbReference type="ARBA" id="ARBA00022729"/>
    </source>
</evidence>
<feature type="domain" description="CBM1" evidence="3">
    <location>
        <begin position="383"/>
        <end position="433"/>
    </location>
</feature>
<dbReference type="SUPFAM" id="SSF57180">
    <property type="entry name" value="Cellulose-binding domain"/>
    <property type="match status" value="1"/>
</dbReference>
<feature type="compositionally biased region" description="Low complexity" evidence="2">
    <location>
        <begin position="196"/>
        <end position="207"/>
    </location>
</feature>
<evidence type="ECO:0000256" key="2">
    <source>
        <dbReference type="SAM" id="MobiDB-lite"/>
    </source>
</evidence>
<dbReference type="Pfam" id="PF00734">
    <property type="entry name" value="CBM_1"/>
    <property type="match status" value="1"/>
</dbReference>
<dbReference type="Proteomes" id="UP000054928">
    <property type="component" value="Unassembled WGS sequence"/>
</dbReference>
<reference evidence="5" key="1">
    <citation type="submission" date="2014-09" db="EMBL/GenBank/DDBJ databases">
        <authorList>
            <person name="Sharma Rahul"/>
            <person name="Thines Marco"/>
        </authorList>
    </citation>
    <scope>NUCLEOTIDE SEQUENCE [LARGE SCALE GENOMIC DNA]</scope>
</reference>
<keyword evidence="1" id="KW-0732">Signal</keyword>
<dbReference type="AlphaFoldDB" id="A0A0P1AM29"/>
<proteinExistence type="predicted"/>
<dbReference type="GO" id="GO:0005975">
    <property type="term" value="P:carbohydrate metabolic process"/>
    <property type="evidence" value="ECO:0007669"/>
    <property type="project" value="InterPro"/>
</dbReference>
<feature type="region of interest" description="Disordered" evidence="2">
    <location>
        <begin position="115"/>
        <end position="165"/>
    </location>
</feature>
<dbReference type="RefSeq" id="XP_024578768.1">
    <property type="nucleotide sequence ID" value="XM_024728275.1"/>
</dbReference>
<feature type="compositionally biased region" description="Polar residues" evidence="2">
    <location>
        <begin position="208"/>
        <end position="242"/>
    </location>
</feature>
<dbReference type="GO" id="GO:0030248">
    <property type="term" value="F:cellulose binding"/>
    <property type="evidence" value="ECO:0007669"/>
    <property type="project" value="InterPro"/>
</dbReference>
<dbReference type="PROSITE" id="PS51164">
    <property type="entry name" value="CBM1_2"/>
    <property type="match status" value="2"/>
</dbReference>
<keyword evidence="5" id="KW-1185">Reference proteome</keyword>
<feature type="compositionally biased region" description="Polar residues" evidence="2">
    <location>
        <begin position="141"/>
        <end position="165"/>
    </location>
</feature>
<feature type="region of interest" description="Disordered" evidence="2">
    <location>
        <begin position="183"/>
        <end position="303"/>
    </location>
</feature>
<dbReference type="PROSITE" id="PS00562">
    <property type="entry name" value="CBM1_1"/>
    <property type="match status" value="1"/>
</dbReference>
<dbReference type="OrthoDB" id="119312at2759"/>
<feature type="compositionally biased region" description="Low complexity" evidence="2">
    <location>
        <begin position="254"/>
        <end position="288"/>
    </location>
</feature>
<evidence type="ECO:0000259" key="3">
    <source>
        <dbReference type="PROSITE" id="PS51164"/>
    </source>
</evidence>